<organism evidence="3 4">
    <name type="scientific">Durusdinium trenchii</name>
    <dbReference type="NCBI Taxonomy" id="1381693"/>
    <lineage>
        <taxon>Eukaryota</taxon>
        <taxon>Sar</taxon>
        <taxon>Alveolata</taxon>
        <taxon>Dinophyceae</taxon>
        <taxon>Suessiales</taxon>
        <taxon>Symbiodiniaceae</taxon>
        <taxon>Durusdinium</taxon>
    </lineage>
</organism>
<proteinExistence type="predicted"/>
<evidence type="ECO:0000313" key="4">
    <source>
        <dbReference type="Proteomes" id="UP001642464"/>
    </source>
</evidence>
<feature type="compositionally biased region" description="Low complexity" evidence="1">
    <location>
        <begin position="38"/>
        <end position="59"/>
    </location>
</feature>
<feature type="domain" description="CAP-Gly" evidence="2">
    <location>
        <begin position="1"/>
        <end position="21"/>
    </location>
</feature>
<reference evidence="3 4" key="1">
    <citation type="submission" date="2024-02" db="EMBL/GenBank/DDBJ databases">
        <authorList>
            <person name="Chen Y."/>
            <person name="Shah S."/>
            <person name="Dougan E. K."/>
            <person name="Thang M."/>
            <person name="Chan C."/>
        </authorList>
    </citation>
    <scope>NUCLEOTIDE SEQUENCE [LARGE SCALE GENOMIC DNA]</scope>
</reference>
<dbReference type="Proteomes" id="UP001642464">
    <property type="component" value="Unassembled WGS sequence"/>
</dbReference>
<dbReference type="Gene3D" id="2.30.30.190">
    <property type="entry name" value="CAP Gly-rich-like domain"/>
    <property type="match status" value="1"/>
</dbReference>
<comment type="caution">
    <text evidence="3">The sequence shown here is derived from an EMBL/GenBank/DDBJ whole genome shotgun (WGS) entry which is preliminary data.</text>
</comment>
<feature type="region of interest" description="Disordered" evidence="1">
    <location>
        <begin position="38"/>
        <end position="65"/>
    </location>
</feature>
<keyword evidence="4" id="KW-1185">Reference proteome</keyword>
<dbReference type="InterPro" id="IPR036859">
    <property type="entry name" value="CAP-Gly_dom_sf"/>
</dbReference>
<feature type="non-terminal residue" evidence="3">
    <location>
        <position position="1"/>
    </location>
</feature>
<dbReference type="EMBL" id="CAXAMM010035302">
    <property type="protein sequence ID" value="CAK9074055.1"/>
    <property type="molecule type" value="Genomic_DNA"/>
</dbReference>
<dbReference type="SUPFAM" id="SSF74924">
    <property type="entry name" value="Cap-Gly domain"/>
    <property type="match status" value="1"/>
</dbReference>
<evidence type="ECO:0000313" key="3">
    <source>
        <dbReference type="EMBL" id="CAK9074055.1"/>
    </source>
</evidence>
<name>A0ABP0PDE5_9DINO</name>
<accession>A0ABP0PDE5</accession>
<dbReference type="PROSITE" id="PS50245">
    <property type="entry name" value="CAP_GLY_2"/>
    <property type="match status" value="1"/>
</dbReference>
<feature type="non-terminal residue" evidence="3">
    <location>
        <position position="499"/>
    </location>
</feature>
<protein>
    <recommendedName>
        <fullName evidence="2">CAP-Gly domain-containing protein</fullName>
    </recommendedName>
</protein>
<sequence length="499" mass="55440">DGSVKGVSYFTCPAAHGIFARRDHLTRWDEPTAAALASPASLDVSTTAPVSPVSPASPVEATKASFSPLPDSRVKVMEAELEQLKKELQRYRDAQEVAAVVPTAEVPTRMTKRMKEDFENEIEHFLERRAPLWPSARSGCTGFGAFLREQKESAGLSFRDIAAAAAQQWRDLDEHAREVFREQQAALAGQKKKIKVAAPRAGAFASAVYGRPAALVDTGSDSEYEEEGLTGENEAEARPKAAKAVDLEILGGLIEDYWNSEGADDRTEPFFRFELDESVSKVERCLTGDLHLMSPENDRVGHLGAGVKRFDTVTMKGRDEPLVLLSFNPETLVCKVISDESSFKDPIDKEPSRVGYVTLANLKFQRRLQDREINFRLKESDFYPPEVGDLHRVARETSIVEKVWEDDLTGRFHWSYGVESTDHKAPSTCCTRKGRLVVPMKKLPEVAIREMITEETEKVLGKRKSPEGWCDIPKLWHTLDAGHNQLEVACVSAVVVALA</sequence>
<dbReference type="InterPro" id="IPR000938">
    <property type="entry name" value="CAP-Gly_domain"/>
</dbReference>
<evidence type="ECO:0000256" key="1">
    <source>
        <dbReference type="SAM" id="MobiDB-lite"/>
    </source>
</evidence>
<evidence type="ECO:0000259" key="2">
    <source>
        <dbReference type="PROSITE" id="PS50245"/>
    </source>
</evidence>
<gene>
    <name evidence="3" type="ORF">SCF082_LOCUS36118</name>
</gene>